<dbReference type="Gene3D" id="1.20.120.220">
    <property type="entry name" value="ATP synthase, F0 complex, subunit A"/>
    <property type="match status" value="1"/>
</dbReference>
<evidence type="ECO:0000256" key="11">
    <source>
        <dbReference type="ARBA" id="ARBA00023136"/>
    </source>
</evidence>
<keyword evidence="6" id="KW-0138">CF(0)</keyword>
<dbReference type="InterPro" id="IPR023011">
    <property type="entry name" value="ATP_synth_F0_asu_AS"/>
</dbReference>
<geneLocation type="mitochondrion" evidence="15"/>
<sequence length="224" mass="26656">MMNNLFSIFDPTTSNLFSFNWLSSLIFLYFLPLKYWMKNSRNFLFCKKLFFFIENEFKSILLNKINLINLLLFLSTFFFILFNNLLGLFPYIFTSSSHLKFSFNFSLTLWMCLIMFGFINFFFNMLFHFVPQNTPFILSPFMVLIESIKNLIRPLTLSIRLSANMIAGHLLITLISESLEFIKFIMLYFPFLFQLILMILEIAVSIIQSYVFSILIILYSKEIN</sequence>
<dbReference type="PANTHER" id="PTHR11410">
    <property type="entry name" value="ATP SYNTHASE SUBUNIT A"/>
    <property type="match status" value="1"/>
</dbReference>
<keyword evidence="10" id="KW-0406">Ion transport</keyword>
<comment type="subcellular location">
    <subcellularLocation>
        <location evidence="2">Membrane</location>
        <topology evidence="2">Multi-pass membrane protein</topology>
    </subcellularLocation>
    <subcellularLocation>
        <location evidence="13">Mitochondrion inner membrane</location>
        <topology evidence="13">Multi-pass membrane protein</topology>
    </subcellularLocation>
</comment>
<evidence type="ECO:0000256" key="3">
    <source>
        <dbReference type="ARBA" id="ARBA00006810"/>
    </source>
</evidence>
<evidence type="ECO:0000256" key="13">
    <source>
        <dbReference type="RuleBase" id="RU004450"/>
    </source>
</evidence>
<organism evidence="15">
    <name type="scientific">Pristaulacus compressus</name>
    <dbReference type="NCBI Taxonomy" id="1414807"/>
    <lineage>
        <taxon>Eukaryota</taxon>
        <taxon>Metazoa</taxon>
        <taxon>Ecdysozoa</taxon>
        <taxon>Arthropoda</taxon>
        <taxon>Hexapoda</taxon>
        <taxon>Insecta</taxon>
        <taxon>Pterygota</taxon>
        <taxon>Neoptera</taxon>
        <taxon>Endopterygota</taxon>
        <taxon>Hymenoptera</taxon>
        <taxon>Apocrita</taxon>
        <taxon>Evanioidea</taxon>
        <taxon>Aulacidae</taxon>
        <taxon>Pristaulacus</taxon>
    </lineage>
</organism>
<evidence type="ECO:0000313" key="15">
    <source>
        <dbReference type="EMBL" id="AGZ13115.1"/>
    </source>
</evidence>
<dbReference type="GO" id="GO:0046933">
    <property type="term" value="F:proton-transporting ATP synthase activity, rotational mechanism"/>
    <property type="evidence" value="ECO:0007669"/>
    <property type="project" value="TreeGrafter"/>
</dbReference>
<feature type="transmembrane region" description="Helical" evidence="14">
    <location>
        <begin position="192"/>
        <end position="219"/>
    </location>
</feature>
<accession>U5TX72</accession>
<gene>
    <name evidence="15" type="primary">ATP6</name>
</gene>
<keyword evidence="12" id="KW-0066">ATP synthesis</keyword>
<feature type="transmembrane region" description="Helical" evidence="14">
    <location>
        <begin position="105"/>
        <end position="130"/>
    </location>
</feature>
<protein>
    <recommendedName>
        <fullName evidence="13">ATP synthase subunit a</fullName>
    </recommendedName>
</protein>
<evidence type="ECO:0000256" key="10">
    <source>
        <dbReference type="ARBA" id="ARBA00023065"/>
    </source>
</evidence>
<dbReference type="PANTHER" id="PTHR11410:SF0">
    <property type="entry name" value="ATP SYNTHASE SUBUNIT A"/>
    <property type="match status" value="1"/>
</dbReference>
<reference evidence="15" key="1">
    <citation type="journal article" date="2013" name="Mitochondrial DNA">
        <title>Rearrangement of the nad1 gene in Pristaulacus compressus (Spinola) (Hymenoptera: Evanioidea: Aulacidae) mitochondrial genome.</title>
        <authorList>
            <person name="Wei S.J."/>
            <person name="Wu Q.L."/>
            <person name="van Achterberg K."/>
            <person name="Chen X.X."/>
        </authorList>
    </citation>
    <scope>NUCLEOTIDE SEQUENCE</scope>
</reference>
<name>U5TX72_9HYME</name>
<keyword evidence="8" id="KW-0375">Hydrogen ion transport</keyword>
<keyword evidence="5" id="KW-0813">Transport</keyword>
<proteinExistence type="inferred from homology"/>
<keyword evidence="11 14" id="KW-0472">Membrane</keyword>
<dbReference type="GO" id="GO:0045259">
    <property type="term" value="C:proton-transporting ATP synthase complex"/>
    <property type="evidence" value="ECO:0007669"/>
    <property type="project" value="UniProtKB-KW"/>
</dbReference>
<comment type="similarity">
    <text evidence="3">Belongs to the ATPase A chain family.</text>
</comment>
<dbReference type="PRINTS" id="PR00123">
    <property type="entry name" value="ATPASEA"/>
</dbReference>
<keyword evidence="15" id="KW-0496">Mitochondrion</keyword>
<comment type="function">
    <text evidence="1">Mitochondrial membrane ATP synthase (F(1)F(0) ATP synthase or Complex V) produces ATP from ADP in the presence of a proton gradient across the membrane which is generated by electron transport complexes of the respiratory chain. F-type ATPases consist of two structural domains, F(1) - containing the extramembraneous catalytic core and F(0) - containing the membrane proton channel, linked together by a central stalk and a peripheral stalk. During catalysis, ATP synthesis in the catalytic domain of F(1) is coupled via a rotary mechanism of the central stalk subunits to proton translocation. Key component of the proton channel; it may play a direct role in the translocation of protons across the membrane.</text>
</comment>
<dbReference type="GeneID" id="17674985"/>
<dbReference type="Pfam" id="PF00119">
    <property type="entry name" value="ATP-synt_A"/>
    <property type="match status" value="1"/>
</dbReference>
<evidence type="ECO:0000256" key="12">
    <source>
        <dbReference type="ARBA" id="ARBA00023310"/>
    </source>
</evidence>
<evidence type="ECO:0000256" key="1">
    <source>
        <dbReference type="ARBA" id="ARBA00002070"/>
    </source>
</evidence>
<feature type="transmembrane region" description="Helical" evidence="14">
    <location>
        <begin position="12"/>
        <end position="31"/>
    </location>
</feature>
<evidence type="ECO:0000256" key="2">
    <source>
        <dbReference type="ARBA" id="ARBA00004141"/>
    </source>
</evidence>
<feature type="transmembrane region" description="Helical" evidence="14">
    <location>
        <begin position="67"/>
        <end position="93"/>
    </location>
</feature>
<evidence type="ECO:0000256" key="8">
    <source>
        <dbReference type="ARBA" id="ARBA00022781"/>
    </source>
</evidence>
<dbReference type="SUPFAM" id="SSF81336">
    <property type="entry name" value="F1F0 ATP synthase subunit A"/>
    <property type="match status" value="1"/>
</dbReference>
<comment type="subunit">
    <text evidence="4">F-type ATPases have 2 components, CF(1) - the catalytic core - and CF(0) - the membrane proton channel. CF(1) has five subunits: alpha(3), beta(3), gamma(1), delta(1), epsilon(1). CF(0) has three main subunits: a, b and c.</text>
</comment>
<dbReference type="AlphaFoldDB" id="U5TX72"/>
<dbReference type="PROSITE" id="PS00449">
    <property type="entry name" value="ATPASE_A"/>
    <property type="match status" value="1"/>
</dbReference>
<dbReference type="EMBL" id="KF500406">
    <property type="protein sequence ID" value="AGZ13115.1"/>
    <property type="molecule type" value="Genomic_DNA"/>
</dbReference>
<evidence type="ECO:0000256" key="7">
    <source>
        <dbReference type="ARBA" id="ARBA00022692"/>
    </source>
</evidence>
<dbReference type="InterPro" id="IPR000568">
    <property type="entry name" value="ATP_synth_F0_asu"/>
</dbReference>
<dbReference type="CDD" id="cd00310">
    <property type="entry name" value="ATP-synt_Fo_a_6"/>
    <property type="match status" value="1"/>
</dbReference>
<dbReference type="GO" id="GO:0005743">
    <property type="term" value="C:mitochondrial inner membrane"/>
    <property type="evidence" value="ECO:0007669"/>
    <property type="project" value="UniProtKB-SubCell"/>
</dbReference>
<dbReference type="RefSeq" id="YP_008815720.1">
    <property type="nucleotide sequence ID" value="NC_022849.1"/>
</dbReference>
<dbReference type="NCBIfam" id="TIGR01131">
    <property type="entry name" value="ATP_synt_6_or_A"/>
    <property type="match status" value="1"/>
</dbReference>
<dbReference type="InterPro" id="IPR045083">
    <property type="entry name" value="ATP_synth_F0_asu_bact/mt"/>
</dbReference>
<dbReference type="InterPro" id="IPR035908">
    <property type="entry name" value="F0_ATP_A_sf"/>
</dbReference>
<evidence type="ECO:0000256" key="4">
    <source>
        <dbReference type="ARBA" id="ARBA00011648"/>
    </source>
</evidence>
<evidence type="ECO:0000256" key="9">
    <source>
        <dbReference type="ARBA" id="ARBA00022989"/>
    </source>
</evidence>
<evidence type="ECO:0000256" key="5">
    <source>
        <dbReference type="ARBA" id="ARBA00022448"/>
    </source>
</evidence>
<keyword evidence="9 14" id="KW-1133">Transmembrane helix</keyword>
<evidence type="ECO:0000256" key="14">
    <source>
        <dbReference type="SAM" id="Phobius"/>
    </source>
</evidence>
<evidence type="ECO:0000256" key="6">
    <source>
        <dbReference type="ARBA" id="ARBA00022547"/>
    </source>
</evidence>
<keyword evidence="7 14" id="KW-0812">Transmembrane</keyword>